<dbReference type="InterPro" id="IPR011990">
    <property type="entry name" value="TPR-like_helical_dom_sf"/>
</dbReference>
<dbReference type="RefSeq" id="WP_344952684.1">
    <property type="nucleotide sequence ID" value="NZ_BAAAZG010000039.1"/>
</dbReference>
<protein>
    <recommendedName>
        <fullName evidence="3">Tetratricopeptide repeat protein</fullName>
    </recommendedName>
</protein>
<proteinExistence type="predicted"/>
<evidence type="ECO:0000313" key="1">
    <source>
        <dbReference type="EMBL" id="GAA4086158.1"/>
    </source>
</evidence>
<accession>A0ABP7WDR3</accession>
<organism evidence="1 2">
    <name type="scientific">Actinomadura miaoliensis</name>
    <dbReference type="NCBI Taxonomy" id="430685"/>
    <lineage>
        <taxon>Bacteria</taxon>
        <taxon>Bacillati</taxon>
        <taxon>Actinomycetota</taxon>
        <taxon>Actinomycetes</taxon>
        <taxon>Streptosporangiales</taxon>
        <taxon>Thermomonosporaceae</taxon>
        <taxon>Actinomadura</taxon>
    </lineage>
</organism>
<keyword evidence="2" id="KW-1185">Reference proteome</keyword>
<dbReference type="Proteomes" id="UP001500683">
    <property type="component" value="Unassembled WGS sequence"/>
</dbReference>
<name>A0ABP7WDR3_9ACTN</name>
<evidence type="ECO:0000313" key="2">
    <source>
        <dbReference type="Proteomes" id="UP001500683"/>
    </source>
</evidence>
<evidence type="ECO:0008006" key="3">
    <source>
        <dbReference type="Google" id="ProtNLM"/>
    </source>
</evidence>
<dbReference type="Gene3D" id="1.25.40.10">
    <property type="entry name" value="Tetratricopeptide repeat domain"/>
    <property type="match status" value="1"/>
</dbReference>
<comment type="caution">
    <text evidence="1">The sequence shown here is derived from an EMBL/GenBank/DDBJ whole genome shotgun (WGS) entry which is preliminary data.</text>
</comment>
<gene>
    <name evidence="1" type="ORF">GCM10022214_52830</name>
</gene>
<sequence>MREQEHLDRLLADAASAIAAMPEAEFAVGLRELEEAYRRRHRDDLARARYAAFLDSLELERAAYELAERLDREGGLEEAARWYRVAARNDHADAALRLGRALDLLAGRCAERAPGDSYSAQREEFHLVTEAAQAYAEAYAAGHAEAADLIDEMLAAFTRRQRVPVRPVDGAEPADGCTYVRDFTPATGVLREEEIQELSSHAAQCLPCLAEFVLLVKAAAAATPVGNVADPFAVAE</sequence>
<reference evidence="2" key="1">
    <citation type="journal article" date="2019" name="Int. J. Syst. Evol. Microbiol.">
        <title>The Global Catalogue of Microorganisms (GCM) 10K type strain sequencing project: providing services to taxonomists for standard genome sequencing and annotation.</title>
        <authorList>
            <consortium name="The Broad Institute Genomics Platform"/>
            <consortium name="The Broad Institute Genome Sequencing Center for Infectious Disease"/>
            <person name="Wu L."/>
            <person name="Ma J."/>
        </authorList>
    </citation>
    <scope>NUCLEOTIDE SEQUENCE [LARGE SCALE GENOMIC DNA]</scope>
    <source>
        <strain evidence="2">JCM 16702</strain>
    </source>
</reference>
<dbReference type="SUPFAM" id="SSF81901">
    <property type="entry name" value="HCP-like"/>
    <property type="match status" value="1"/>
</dbReference>
<dbReference type="EMBL" id="BAAAZG010000039">
    <property type="protein sequence ID" value="GAA4086158.1"/>
    <property type="molecule type" value="Genomic_DNA"/>
</dbReference>